<dbReference type="InterPro" id="IPR016566">
    <property type="entry name" value="UCP010219"/>
</dbReference>
<feature type="compositionally biased region" description="Low complexity" evidence="1">
    <location>
        <begin position="160"/>
        <end position="185"/>
    </location>
</feature>
<feature type="transmembrane region" description="Helical" evidence="2">
    <location>
        <begin position="242"/>
        <end position="260"/>
    </location>
</feature>
<name>A0ABY1VK33_9ACTO</name>
<evidence type="ECO:0000313" key="4">
    <source>
        <dbReference type="Proteomes" id="UP000250006"/>
    </source>
</evidence>
<comment type="caution">
    <text evidence="3">The sequence shown here is derived from an EMBL/GenBank/DDBJ whole genome shotgun (WGS) entry which is preliminary data.</text>
</comment>
<gene>
    <name evidence="3" type="ORF">NCTC11535_00084</name>
</gene>
<feature type="transmembrane region" description="Helical" evidence="2">
    <location>
        <begin position="205"/>
        <end position="222"/>
    </location>
</feature>
<keyword evidence="2" id="KW-0472">Membrane</keyword>
<protein>
    <submittedName>
        <fullName evidence="3">Protein of uncharacterized function (DUF3159)</fullName>
    </submittedName>
</protein>
<dbReference type="EMBL" id="UAPQ01000001">
    <property type="protein sequence ID" value="SPT52435.1"/>
    <property type="molecule type" value="Genomic_DNA"/>
</dbReference>
<organism evidence="3 4">
    <name type="scientific">Actinomyces bovis</name>
    <dbReference type="NCBI Taxonomy" id="1658"/>
    <lineage>
        <taxon>Bacteria</taxon>
        <taxon>Bacillati</taxon>
        <taxon>Actinomycetota</taxon>
        <taxon>Actinomycetes</taxon>
        <taxon>Actinomycetales</taxon>
        <taxon>Actinomycetaceae</taxon>
        <taxon>Actinomyces</taxon>
    </lineage>
</organism>
<feature type="transmembrane region" description="Helical" evidence="2">
    <location>
        <begin position="56"/>
        <end position="74"/>
    </location>
</feature>
<accession>A0ABY1VK33</accession>
<evidence type="ECO:0000256" key="1">
    <source>
        <dbReference type="SAM" id="MobiDB-lite"/>
    </source>
</evidence>
<sequence>MSPTEQNLAAANRTGLSAIDSERFDASAAVGGWRGVVESMAPTLVFILVLAVQPKALVPALVASLALSAIAMVVRLLQRQGLTQVLGGAALAGLSALWAWRSGEASNFYATGLIINAGWLSACLLSLLLGFPLVGVLMELWHRASGELAGASEDADDGEQAQADAVAAETADDTTATAQGQTTAQPTPWFTWRQEPAQRGERRRYYLGTAILAAMFALRLVVEVPLYLAGDKALGALGLARLALGVPLFALTLWFVWLVIRPAPEPAQR</sequence>
<keyword evidence="2" id="KW-0812">Transmembrane</keyword>
<feature type="region of interest" description="Disordered" evidence="1">
    <location>
        <begin position="151"/>
        <end position="187"/>
    </location>
</feature>
<keyword evidence="4" id="KW-1185">Reference proteome</keyword>
<dbReference type="RefSeq" id="WP_111835447.1">
    <property type="nucleotide sequence ID" value="NZ_UAPQ01000001.1"/>
</dbReference>
<reference evidence="3 4" key="1">
    <citation type="submission" date="2018-06" db="EMBL/GenBank/DDBJ databases">
        <authorList>
            <consortium name="Pathogen Informatics"/>
            <person name="Doyle S."/>
        </authorList>
    </citation>
    <scope>NUCLEOTIDE SEQUENCE [LARGE SCALE GENOMIC DNA]</scope>
    <source>
        <strain evidence="3 4">NCTC11535</strain>
    </source>
</reference>
<dbReference type="Pfam" id="PF11361">
    <property type="entry name" value="DUF3159"/>
    <property type="match status" value="2"/>
</dbReference>
<evidence type="ECO:0000256" key="2">
    <source>
        <dbReference type="SAM" id="Phobius"/>
    </source>
</evidence>
<feature type="transmembrane region" description="Helical" evidence="2">
    <location>
        <begin position="113"/>
        <end position="138"/>
    </location>
</feature>
<dbReference type="Proteomes" id="UP000250006">
    <property type="component" value="Unassembled WGS sequence"/>
</dbReference>
<keyword evidence="2" id="KW-1133">Transmembrane helix</keyword>
<proteinExistence type="predicted"/>
<evidence type="ECO:0000313" key="3">
    <source>
        <dbReference type="EMBL" id="SPT52435.1"/>
    </source>
</evidence>
<feature type="transmembrane region" description="Helical" evidence="2">
    <location>
        <begin position="81"/>
        <end position="101"/>
    </location>
</feature>